<keyword evidence="3" id="KW-1185">Reference proteome</keyword>
<organism evidence="2 3">
    <name type="scientific">Alloalcanivorax gelatiniphagus</name>
    <dbReference type="NCBI Taxonomy" id="1194167"/>
    <lineage>
        <taxon>Bacteria</taxon>
        <taxon>Pseudomonadati</taxon>
        <taxon>Pseudomonadota</taxon>
        <taxon>Gammaproteobacteria</taxon>
        <taxon>Oceanospirillales</taxon>
        <taxon>Alcanivoracaceae</taxon>
        <taxon>Alloalcanivorax</taxon>
    </lineage>
</organism>
<sequence>MRLSDTQVETIKSAVAEIFGTQARVRLFGSRLDDQARGGDIDLIVTLPHPCTQRVEKELRLAARLQLRLGDQPFDILVVDPDVVLNPVHDHALATGRPL</sequence>
<feature type="domain" description="Polymerase nucleotidyl transferase" evidence="1">
    <location>
        <begin position="9"/>
        <end position="62"/>
    </location>
</feature>
<dbReference type="InterPro" id="IPR043519">
    <property type="entry name" value="NT_sf"/>
</dbReference>
<dbReference type="Gene3D" id="3.30.460.10">
    <property type="entry name" value="Beta Polymerase, domain 2"/>
    <property type="match status" value="1"/>
</dbReference>
<protein>
    <submittedName>
        <fullName evidence="2">Nucleotidyltransferase domain-containing protein</fullName>
    </submittedName>
</protein>
<evidence type="ECO:0000313" key="2">
    <source>
        <dbReference type="EMBL" id="TMW10494.1"/>
    </source>
</evidence>
<dbReference type="RefSeq" id="WP_138774102.1">
    <property type="nucleotide sequence ID" value="NZ_JBHSSX010000090.1"/>
</dbReference>
<comment type="caution">
    <text evidence="2">The sequence shown here is derived from an EMBL/GenBank/DDBJ whole genome shotgun (WGS) entry which is preliminary data.</text>
</comment>
<accession>A0ABY2XFX2</accession>
<evidence type="ECO:0000259" key="1">
    <source>
        <dbReference type="Pfam" id="PF01909"/>
    </source>
</evidence>
<gene>
    <name evidence="2" type="ORF">FGS76_18330</name>
</gene>
<dbReference type="Proteomes" id="UP000739180">
    <property type="component" value="Unassembled WGS sequence"/>
</dbReference>
<reference evidence="2 3" key="1">
    <citation type="submission" date="2019-05" db="EMBL/GenBank/DDBJ databases">
        <title>Genome of Alcanivorax gelatiniphagus, an oil degrading marine bacteria.</title>
        <authorList>
            <person name="Kwon K.K."/>
        </authorList>
    </citation>
    <scope>NUCLEOTIDE SEQUENCE [LARGE SCALE GENOMIC DNA]</scope>
    <source>
        <strain evidence="2 3">MEBiC 08158</strain>
    </source>
</reference>
<dbReference type="InterPro" id="IPR002934">
    <property type="entry name" value="Polymerase_NTP_transf_dom"/>
</dbReference>
<evidence type="ECO:0000313" key="3">
    <source>
        <dbReference type="Proteomes" id="UP000739180"/>
    </source>
</evidence>
<dbReference type="EMBL" id="VCQT01000046">
    <property type="protein sequence ID" value="TMW10494.1"/>
    <property type="molecule type" value="Genomic_DNA"/>
</dbReference>
<dbReference type="SUPFAM" id="SSF81301">
    <property type="entry name" value="Nucleotidyltransferase"/>
    <property type="match status" value="1"/>
</dbReference>
<dbReference type="Pfam" id="PF01909">
    <property type="entry name" value="NTP_transf_2"/>
    <property type="match status" value="1"/>
</dbReference>
<name>A0ABY2XFX2_9GAMM</name>
<proteinExistence type="predicted"/>